<feature type="binding site" evidence="11">
    <location>
        <position position="305"/>
    </location>
    <ligand>
        <name>FMN</name>
        <dbReference type="ChEBI" id="CHEBI:58210"/>
    </ligand>
</feature>
<accession>A0A077DHG3</accession>
<keyword evidence="9 11" id="KW-0472">Membrane</keyword>
<comment type="subcellular location">
    <subcellularLocation>
        <location evidence="11">Cell membrane</location>
        <topology evidence="11">Peripheral membrane protein</topology>
    </subcellularLocation>
    <subcellularLocation>
        <location evidence="2">Membrane</location>
    </subcellularLocation>
</comment>
<evidence type="ECO:0000313" key="14">
    <source>
        <dbReference type="Proteomes" id="UP000028945"/>
    </source>
</evidence>
<dbReference type="PIRSF" id="PIRSF000164">
    <property type="entry name" value="DHO_oxidase"/>
    <property type="match status" value="1"/>
</dbReference>
<dbReference type="STRING" id="1072685.IX83_06340"/>
<name>A0A077DHG3_9BURK</name>
<evidence type="ECO:0000256" key="1">
    <source>
        <dbReference type="ARBA" id="ARBA00003125"/>
    </source>
</evidence>
<comment type="cofactor">
    <cofactor evidence="11">
        <name>FMN</name>
        <dbReference type="ChEBI" id="CHEBI:58210"/>
    </cofactor>
    <text evidence="11">Binds 1 FMN per subunit.</text>
</comment>
<evidence type="ECO:0000256" key="10">
    <source>
        <dbReference type="ARBA" id="ARBA00048639"/>
    </source>
</evidence>
<dbReference type="PANTHER" id="PTHR48109:SF4">
    <property type="entry name" value="DIHYDROOROTATE DEHYDROGENASE (QUINONE), MITOCHONDRIAL"/>
    <property type="match status" value="1"/>
</dbReference>
<dbReference type="InterPro" id="IPR001295">
    <property type="entry name" value="Dihydroorotate_DH_CS"/>
</dbReference>
<feature type="domain" description="Dihydroorotate dehydrogenase catalytic" evidence="12">
    <location>
        <begin position="53"/>
        <end position="346"/>
    </location>
</feature>
<gene>
    <name evidence="11" type="primary">pyrD</name>
    <name evidence="13" type="ORF">IX83_06340</name>
</gene>
<evidence type="ECO:0000256" key="8">
    <source>
        <dbReference type="ARBA" id="ARBA00023002"/>
    </source>
</evidence>
<evidence type="ECO:0000256" key="5">
    <source>
        <dbReference type="ARBA" id="ARBA00022630"/>
    </source>
</evidence>
<comment type="pathway">
    <text evidence="3 11">Pyrimidine metabolism; UMP biosynthesis via de novo pathway; orotate from (S)-dihydroorotate (quinone route): step 1/1.</text>
</comment>
<proteinExistence type="inferred from homology"/>
<feature type="binding site" evidence="11">
    <location>
        <begin position="254"/>
        <end position="255"/>
    </location>
    <ligand>
        <name>substrate</name>
    </ligand>
</feature>
<evidence type="ECO:0000256" key="4">
    <source>
        <dbReference type="ARBA" id="ARBA00005359"/>
    </source>
</evidence>
<organism evidence="13 14">
    <name type="scientific">Basilea psittacipulmonis DSM 24701</name>
    <dbReference type="NCBI Taxonomy" id="1072685"/>
    <lineage>
        <taxon>Bacteria</taxon>
        <taxon>Pseudomonadati</taxon>
        <taxon>Pseudomonadota</taxon>
        <taxon>Betaproteobacteria</taxon>
        <taxon>Burkholderiales</taxon>
        <taxon>Alcaligenaceae</taxon>
        <taxon>Basilea</taxon>
    </lineage>
</organism>
<dbReference type="RefSeq" id="WP_038500339.1">
    <property type="nucleotide sequence ID" value="NZ_AFWK01000061.1"/>
</dbReference>
<feature type="binding site" evidence="11">
    <location>
        <position position="185"/>
    </location>
    <ligand>
        <name>substrate</name>
    </ligand>
</feature>
<dbReference type="Pfam" id="PF01180">
    <property type="entry name" value="DHO_dh"/>
    <property type="match status" value="1"/>
</dbReference>
<dbReference type="InterPro" id="IPR005720">
    <property type="entry name" value="Dihydroorotate_DH_cat"/>
</dbReference>
<dbReference type="InterPro" id="IPR005719">
    <property type="entry name" value="Dihydroorotate_DH_2"/>
</dbReference>
<dbReference type="PANTHER" id="PTHR48109">
    <property type="entry name" value="DIHYDROOROTATE DEHYDROGENASE (QUINONE), MITOCHONDRIAL-RELATED"/>
    <property type="match status" value="1"/>
</dbReference>
<evidence type="ECO:0000256" key="11">
    <source>
        <dbReference type="HAMAP-Rule" id="MF_00225"/>
    </source>
</evidence>
<feature type="binding site" evidence="11">
    <location>
        <position position="253"/>
    </location>
    <ligand>
        <name>FMN</name>
        <dbReference type="ChEBI" id="CHEBI:58210"/>
    </ligand>
</feature>
<dbReference type="Gene3D" id="3.20.20.70">
    <property type="entry name" value="Aldolase class I"/>
    <property type="match status" value="1"/>
</dbReference>
<feature type="binding site" evidence="11">
    <location>
        <begin position="67"/>
        <end position="71"/>
    </location>
    <ligand>
        <name>FMN</name>
        <dbReference type="ChEBI" id="CHEBI:58210"/>
    </ligand>
</feature>
<keyword evidence="11" id="KW-1003">Cell membrane</keyword>
<keyword evidence="8 11" id="KW-0560">Oxidoreductase</keyword>
<feature type="binding site" evidence="11">
    <location>
        <position position="225"/>
    </location>
    <ligand>
        <name>FMN</name>
        <dbReference type="ChEBI" id="CHEBI:58210"/>
    </ligand>
</feature>
<feature type="binding site" evidence="11">
    <location>
        <position position="71"/>
    </location>
    <ligand>
        <name>substrate</name>
    </ligand>
</feature>
<feature type="binding site" evidence="11">
    <location>
        <position position="180"/>
    </location>
    <ligand>
        <name>FMN</name>
        <dbReference type="ChEBI" id="CHEBI:58210"/>
    </ligand>
</feature>
<comment type="similarity">
    <text evidence="4 11">Belongs to the dihydroorotate dehydrogenase family. Type 2 subfamily.</text>
</comment>
<evidence type="ECO:0000256" key="9">
    <source>
        <dbReference type="ARBA" id="ARBA00023136"/>
    </source>
</evidence>
<dbReference type="GO" id="GO:0005886">
    <property type="term" value="C:plasma membrane"/>
    <property type="evidence" value="ECO:0007669"/>
    <property type="project" value="UniProtKB-SubCell"/>
</dbReference>
<dbReference type="SUPFAM" id="SSF51395">
    <property type="entry name" value="FMN-linked oxidoreductases"/>
    <property type="match status" value="1"/>
</dbReference>
<evidence type="ECO:0000256" key="2">
    <source>
        <dbReference type="ARBA" id="ARBA00004370"/>
    </source>
</evidence>
<dbReference type="Proteomes" id="UP000028945">
    <property type="component" value="Chromosome"/>
</dbReference>
<dbReference type="PROSITE" id="PS00912">
    <property type="entry name" value="DHODEHASE_2"/>
    <property type="match status" value="1"/>
</dbReference>
<dbReference type="NCBIfam" id="NF003652">
    <property type="entry name" value="PRK05286.2-5"/>
    <property type="match status" value="1"/>
</dbReference>
<feature type="binding site" evidence="11">
    <location>
        <position position="147"/>
    </location>
    <ligand>
        <name>FMN</name>
        <dbReference type="ChEBI" id="CHEBI:58210"/>
    </ligand>
</feature>
<dbReference type="KEGG" id="bpsi:IX83_06340"/>
<protein>
    <recommendedName>
        <fullName evidence="11">Dihydroorotate dehydrogenase (quinone)</fullName>
        <ecNumber evidence="11">1.3.5.2</ecNumber>
    </recommendedName>
    <alternativeName>
        <fullName evidence="11">DHOdehase</fullName>
        <shortName evidence="11">DHOD</shortName>
        <shortName evidence="11">DHODase</shortName>
    </alternativeName>
    <alternativeName>
        <fullName evidence="11">Dihydroorotate oxidase</fullName>
    </alternativeName>
</protein>
<evidence type="ECO:0000313" key="13">
    <source>
        <dbReference type="EMBL" id="AIL32982.1"/>
    </source>
</evidence>
<feature type="binding site" evidence="11">
    <location>
        <position position="180"/>
    </location>
    <ligand>
        <name>substrate</name>
    </ligand>
</feature>
<keyword evidence="5 11" id="KW-0285">Flavoprotein</keyword>
<keyword evidence="14" id="KW-1185">Reference proteome</keyword>
<dbReference type="HAMAP" id="MF_00225">
    <property type="entry name" value="DHO_dh_type2"/>
    <property type="match status" value="1"/>
</dbReference>
<comment type="catalytic activity">
    <reaction evidence="10 11">
        <text>(S)-dihydroorotate + a quinone = orotate + a quinol</text>
        <dbReference type="Rhea" id="RHEA:30187"/>
        <dbReference type="ChEBI" id="CHEBI:24646"/>
        <dbReference type="ChEBI" id="CHEBI:30839"/>
        <dbReference type="ChEBI" id="CHEBI:30864"/>
        <dbReference type="ChEBI" id="CHEBI:132124"/>
        <dbReference type="EC" id="1.3.5.2"/>
    </reaction>
</comment>
<evidence type="ECO:0000256" key="6">
    <source>
        <dbReference type="ARBA" id="ARBA00022643"/>
    </source>
</evidence>
<dbReference type="HOGENOM" id="CLU_013640_2_0_4"/>
<comment type="function">
    <text evidence="1 11">Catalyzes the conversion of dihydroorotate to orotate with quinone as electron acceptor.</text>
</comment>
<reference evidence="13 14" key="1">
    <citation type="journal article" date="2014" name="BMC Genomics">
        <title>A genomic perspective on a new bacterial genus and species from the Alcaligenaceae family, Basilea psittacipulmonis.</title>
        <authorList>
            <person name="Whiteson K.L."/>
            <person name="Hernandez D."/>
            <person name="Lazarevic V."/>
            <person name="Gaia N."/>
            <person name="Farinelli L."/>
            <person name="Francois P."/>
            <person name="Pilo P."/>
            <person name="Frey J."/>
            <person name="Schrenzel J."/>
        </authorList>
    </citation>
    <scope>NUCLEOTIDE SEQUENCE [LARGE SCALE GENOMIC DNA]</scope>
    <source>
        <strain evidence="13 14">DSM 24701</strain>
    </source>
</reference>
<dbReference type="CDD" id="cd04738">
    <property type="entry name" value="DHOD_2_like"/>
    <property type="match status" value="1"/>
</dbReference>
<feature type="binding site" evidence="11">
    <location>
        <position position="91"/>
    </location>
    <ligand>
        <name>FMN</name>
        <dbReference type="ChEBI" id="CHEBI:58210"/>
    </ligand>
</feature>
<evidence type="ECO:0000256" key="7">
    <source>
        <dbReference type="ARBA" id="ARBA00022975"/>
    </source>
</evidence>
<dbReference type="eggNOG" id="COG0167">
    <property type="taxonomic scope" value="Bacteria"/>
</dbReference>
<feature type="binding site" evidence="11">
    <location>
        <position position="276"/>
    </location>
    <ligand>
        <name>FMN</name>
        <dbReference type="ChEBI" id="CHEBI:58210"/>
    </ligand>
</feature>
<keyword evidence="7 11" id="KW-0665">Pyrimidine biosynthesis</keyword>
<dbReference type="EC" id="1.3.5.2" evidence="11"/>
<feature type="active site" description="Nucleophile" evidence="11">
    <location>
        <position position="183"/>
    </location>
</feature>
<dbReference type="UniPathway" id="UPA00070">
    <property type="reaction ID" value="UER00946"/>
</dbReference>
<dbReference type="InterPro" id="IPR050074">
    <property type="entry name" value="DHO_dehydrogenase"/>
</dbReference>
<feature type="binding site" evidence="11">
    <location>
        <begin position="326"/>
        <end position="327"/>
    </location>
    <ligand>
        <name>FMN</name>
        <dbReference type="ChEBI" id="CHEBI:58210"/>
    </ligand>
</feature>
<dbReference type="GO" id="GO:0006207">
    <property type="term" value="P:'de novo' pyrimidine nucleobase biosynthetic process"/>
    <property type="evidence" value="ECO:0007669"/>
    <property type="project" value="UniProtKB-UniRule"/>
</dbReference>
<dbReference type="NCBIfam" id="NF003644">
    <property type="entry name" value="PRK05286.1-1"/>
    <property type="match status" value="1"/>
</dbReference>
<dbReference type="NCBIfam" id="NF003645">
    <property type="entry name" value="PRK05286.1-2"/>
    <property type="match status" value="1"/>
</dbReference>
<feature type="binding site" evidence="11">
    <location>
        <begin position="116"/>
        <end position="120"/>
    </location>
    <ligand>
        <name>substrate</name>
    </ligand>
</feature>
<dbReference type="InterPro" id="IPR013785">
    <property type="entry name" value="Aldolase_TIM"/>
</dbReference>
<evidence type="ECO:0000259" key="12">
    <source>
        <dbReference type="Pfam" id="PF01180"/>
    </source>
</evidence>
<comment type="subunit">
    <text evidence="11">Monomer.</text>
</comment>
<dbReference type="GO" id="GO:0106430">
    <property type="term" value="F:dihydroorotate dehydrogenase (quinone) activity"/>
    <property type="evidence" value="ECO:0007669"/>
    <property type="project" value="UniProtKB-EC"/>
</dbReference>
<keyword evidence="6 11" id="KW-0288">FMN</keyword>
<sequence>MSLFNLYTAIRPLIFSLNPETAHHLALGSANLLANCTYFKNCIRQNCPDTPISLMGLTIKNPIGLAAGLDKNGEYINALALLGFGFIEVGTVTPKPQDGKPQPRLFRIPQAHALINRMGFNNQGLEKFIQNVKQSSFQKDGGILGLNIGKNASTPIEQAIDDYLIGLEGVYPYADYITINISSPNTANLRSLQTGHELVSLLTALTQKREELCDKLGYYKPIVVKIAPDLDNEAIKSIAELLQIHHIDGVIATNTTLDKSRVAQFTHGHEDGGLSGQPVFEKSNEVIRSLRETLGKDYPIIGVGGIMNAQQAVAKLQAGANAIQLYTGLIYQGPTLIKECALAIQKYLAQQTN</sequence>
<dbReference type="NCBIfam" id="TIGR01036">
    <property type="entry name" value="pyrD_sub2"/>
    <property type="match status" value="1"/>
</dbReference>
<dbReference type="InterPro" id="IPR012135">
    <property type="entry name" value="Dihydroorotate_DH_1_2"/>
</dbReference>
<dbReference type="GO" id="GO:0044205">
    <property type="term" value="P:'de novo' UMP biosynthetic process"/>
    <property type="evidence" value="ECO:0007669"/>
    <property type="project" value="UniProtKB-UniRule"/>
</dbReference>
<evidence type="ECO:0000256" key="3">
    <source>
        <dbReference type="ARBA" id="ARBA00005161"/>
    </source>
</evidence>
<dbReference type="NCBIfam" id="NF003646">
    <property type="entry name" value="PRK05286.1-4"/>
    <property type="match status" value="1"/>
</dbReference>
<dbReference type="EMBL" id="CP009238">
    <property type="protein sequence ID" value="AIL32982.1"/>
    <property type="molecule type" value="Genomic_DNA"/>
</dbReference>
<dbReference type="AlphaFoldDB" id="A0A077DHG3"/>
<dbReference type="GO" id="GO:0005737">
    <property type="term" value="C:cytoplasm"/>
    <property type="evidence" value="ECO:0007669"/>
    <property type="project" value="InterPro"/>
</dbReference>